<evidence type="ECO:0000313" key="2">
    <source>
        <dbReference type="Proteomes" id="UP001352852"/>
    </source>
</evidence>
<dbReference type="EMBL" id="JAHUTJ010049449">
    <property type="protein sequence ID" value="MED6283116.1"/>
    <property type="molecule type" value="Genomic_DNA"/>
</dbReference>
<gene>
    <name evidence="1" type="ORF">CHARACLAT_005420</name>
</gene>
<sequence>MPVILFQCKEVKEHIFPLWLVQNNPWQTAPFQEVGYEMSETTKLQNSKKHEAKAGGRLAWQSTMIVNDPREKKPCTRTRCLSLIRDRVVEVAVSVETPRLHSPQTPHPALLGGA</sequence>
<keyword evidence="2" id="KW-1185">Reference proteome</keyword>
<protein>
    <submittedName>
        <fullName evidence="1">Uncharacterized protein</fullName>
    </submittedName>
</protein>
<proteinExistence type="predicted"/>
<organism evidence="1 2">
    <name type="scientific">Characodon lateralis</name>
    <dbReference type="NCBI Taxonomy" id="208331"/>
    <lineage>
        <taxon>Eukaryota</taxon>
        <taxon>Metazoa</taxon>
        <taxon>Chordata</taxon>
        <taxon>Craniata</taxon>
        <taxon>Vertebrata</taxon>
        <taxon>Euteleostomi</taxon>
        <taxon>Actinopterygii</taxon>
        <taxon>Neopterygii</taxon>
        <taxon>Teleostei</taxon>
        <taxon>Neoteleostei</taxon>
        <taxon>Acanthomorphata</taxon>
        <taxon>Ovalentaria</taxon>
        <taxon>Atherinomorphae</taxon>
        <taxon>Cyprinodontiformes</taxon>
        <taxon>Goodeidae</taxon>
        <taxon>Characodon</taxon>
    </lineage>
</organism>
<name>A0ABU7E789_9TELE</name>
<comment type="caution">
    <text evidence="1">The sequence shown here is derived from an EMBL/GenBank/DDBJ whole genome shotgun (WGS) entry which is preliminary data.</text>
</comment>
<reference evidence="1 2" key="1">
    <citation type="submission" date="2021-06" db="EMBL/GenBank/DDBJ databases">
        <authorList>
            <person name="Palmer J.M."/>
        </authorList>
    </citation>
    <scope>NUCLEOTIDE SEQUENCE [LARGE SCALE GENOMIC DNA]</scope>
    <source>
        <strain evidence="1 2">CL_MEX2019</strain>
        <tissue evidence="1">Muscle</tissue>
    </source>
</reference>
<dbReference type="Proteomes" id="UP001352852">
    <property type="component" value="Unassembled WGS sequence"/>
</dbReference>
<accession>A0ABU7E789</accession>
<evidence type="ECO:0000313" key="1">
    <source>
        <dbReference type="EMBL" id="MED6283116.1"/>
    </source>
</evidence>